<gene>
    <name evidence="1" type="ORF">NTJ_08831</name>
</gene>
<organism evidence="1 2">
    <name type="scientific">Nesidiocoris tenuis</name>
    <dbReference type="NCBI Taxonomy" id="355587"/>
    <lineage>
        <taxon>Eukaryota</taxon>
        <taxon>Metazoa</taxon>
        <taxon>Ecdysozoa</taxon>
        <taxon>Arthropoda</taxon>
        <taxon>Hexapoda</taxon>
        <taxon>Insecta</taxon>
        <taxon>Pterygota</taxon>
        <taxon>Neoptera</taxon>
        <taxon>Paraneoptera</taxon>
        <taxon>Hemiptera</taxon>
        <taxon>Heteroptera</taxon>
        <taxon>Panheteroptera</taxon>
        <taxon>Cimicomorpha</taxon>
        <taxon>Miridae</taxon>
        <taxon>Dicyphina</taxon>
        <taxon>Nesidiocoris</taxon>
    </lineage>
</organism>
<reference evidence="1 2" key="1">
    <citation type="submission" date="2023-09" db="EMBL/GenBank/DDBJ databases">
        <title>Nesidiocoris tenuis whole genome shotgun sequence.</title>
        <authorList>
            <person name="Shibata T."/>
            <person name="Shimoda M."/>
            <person name="Kobayashi T."/>
            <person name="Uehara T."/>
        </authorList>
    </citation>
    <scope>NUCLEOTIDE SEQUENCE [LARGE SCALE GENOMIC DNA]</scope>
    <source>
        <strain evidence="1 2">Japan</strain>
    </source>
</reference>
<evidence type="ECO:0000313" key="1">
    <source>
        <dbReference type="EMBL" id="BES96022.1"/>
    </source>
</evidence>
<protein>
    <submittedName>
        <fullName evidence="1">Uncharacterized protein</fullName>
    </submittedName>
</protein>
<proteinExistence type="predicted"/>
<dbReference type="Proteomes" id="UP001307889">
    <property type="component" value="Chromosome 6"/>
</dbReference>
<dbReference type="EMBL" id="AP028914">
    <property type="protein sequence ID" value="BES96022.1"/>
    <property type="molecule type" value="Genomic_DNA"/>
</dbReference>
<keyword evidence="2" id="KW-1185">Reference proteome</keyword>
<evidence type="ECO:0000313" key="2">
    <source>
        <dbReference type="Proteomes" id="UP001307889"/>
    </source>
</evidence>
<accession>A0ABN7AZW3</accession>
<sequence>MTTNHHQLSNLSLGKSAKTTVEKIESIFYRYCRDSEVLWNSIFTRLDDDVLRFGYKSIQTIFTCTEGYMRPIIFKKQGKQFEPNLHEGIPVETEHLSLFYKDCRVLEESEYLPEAKKGTACFLKIDINPLEGSIYFRKTNHGSDTCKHEIDLNLEDDDNDPDTGTGRVLVLPRSEMYTFHFKLTTFWEKIIQKAGIQMNIAQE</sequence>
<name>A0ABN7AZW3_9HEMI</name>